<protein>
    <recommendedName>
        <fullName evidence="4">DUF304 domain-containing protein</fullName>
    </recommendedName>
</protein>
<dbReference type="RefSeq" id="WP_173065086.1">
    <property type="nucleotide sequence ID" value="NZ_BAABGO010000007.1"/>
</dbReference>
<evidence type="ECO:0000256" key="1">
    <source>
        <dbReference type="SAM" id="Phobius"/>
    </source>
</evidence>
<sequence length="330" mass="35583">MSVLYAAVGGALLIVVGTALGDLLSEEVRGRLDRLPRWLLKLAGRRLPAQLRREHLEAWEGELHHIIRGAEALPITRLWRGIRFSAGLLRSAPAIAGAFGAGGVRPRRLAFLVDVLALLRESGHGDPRFDVEACLLPGEVIRGEWRRHWVDLVGRSLWGPVAAVGSAGLLVGVLSGGGWLVFAGGAVVTVAAGALLFGWRLLSWYCNRFVVTDQRLIVVSGIRAPVLGAAPLSLAAELRCLQTPAGRILNYGRLTFRSGVVDRTVRDIKNLPQPAALYRVITEQLLDPGAIEARLEAGEIVHRPWLALATGVGAGSPGHPANQRGHRLRR</sequence>
<name>A0A6V8KCX7_9ACTN</name>
<proteinExistence type="predicted"/>
<evidence type="ECO:0000313" key="3">
    <source>
        <dbReference type="Proteomes" id="UP000482800"/>
    </source>
</evidence>
<reference evidence="2 3" key="2">
    <citation type="submission" date="2020-03" db="EMBL/GenBank/DDBJ databases">
        <authorList>
            <person name="Ichikawa N."/>
            <person name="Kimura A."/>
            <person name="Kitahashi Y."/>
            <person name="Uohara A."/>
        </authorList>
    </citation>
    <scope>NUCLEOTIDE SEQUENCE [LARGE SCALE GENOMIC DNA]</scope>
    <source>
        <strain evidence="2 3">NBRC 108639</strain>
    </source>
</reference>
<keyword evidence="3" id="KW-1185">Reference proteome</keyword>
<feature type="transmembrane region" description="Helical" evidence="1">
    <location>
        <begin position="6"/>
        <end position="24"/>
    </location>
</feature>
<dbReference type="AlphaFoldDB" id="A0A6V8KCX7"/>
<dbReference type="EMBL" id="BLPF01000003">
    <property type="protein sequence ID" value="GFJ83083.1"/>
    <property type="molecule type" value="Genomic_DNA"/>
</dbReference>
<reference evidence="2 3" key="1">
    <citation type="submission" date="2020-03" db="EMBL/GenBank/DDBJ databases">
        <title>Whole genome shotgun sequence of Phytohabitans houttuyneae NBRC 108639.</title>
        <authorList>
            <person name="Komaki H."/>
            <person name="Tamura T."/>
        </authorList>
    </citation>
    <scope>NUCLEOTIDE SEQUENCE [LARGE SCALE GENOMIC DNA]</scope>
    <source>
        <strain evidence="2 3">NBRC 108639</strain>
    </source>
</reference>
<feature type="transmembrane region" description="Helical" evidence="1">
    <location>
        <begin position="179"/>
        <end position="199"/>
    </location>
</feature>
<evidence type="ECO:0008006" key="4">
    <source>
        <dbReference type="Google" id="ProtNLM"/>
    </source>
</evidence>
<comment type="caution">
    <text evidence="2">The sequence shown here is derived from an EMBL/GenBank/DDBJ whole genome shotgun (WGS) entry which is preliminary data.</text>
</comment>
<keyword evidence="1" id="KW-0472">Membrane</keyword>
<keyword evidence="1" id="KW-1133">Transmembrane helix</keyword>
<gene>
    <name evidence="2" type="ORF">Phou_072630</name>
</gene>
<organism evidence="2 3">
    <name type="scientific">Phytohabitans houttuyneae</name>
    <dbReference type="NCBI Taxonomy" id="1076126"/>
    <lineage>
        <taxon>Bacteria</taxon>
        <taxon>Bacillati</taxon>
        <taxon>Actinomycetota</taxon>
        <taxon>Actinomycetes</taxon>
        <taxon>Micromonosporales</taxon>
        <taxon>Micromonosporaceae</taxon>
    </lineage>
</organism>
<dbReference type="Proteomes" id="UP000482800">
    <property type="component" value="Unassembled WGS sequence"/>
</dbReference>
<accession>A0A6V8KCX7</accession>
<keyword evidence="1" id="KW-0812">Transmembrane</keyword>
<feature type="transmembrane region" description="Helical" evidence="1">
    <location>
        <begin position="152"/>
        <end position="173"/>
    </location>
</feature>
<evidence type="ECO:0000313" key="2">
    <source>
        <dbReference type="EMBL" id="GFJ83083.1"/>
    </source>
</evidence>